<keyword evidence="3" id="KW-1185">Reference proteome</keyword>
<protein>
    <submittedName>
        <fullName evidence="4">Transmembrane protein 72</fullName>
    </submittedName>
</protein>
<sequence>MKEVAFWTSLDFTCRLLGIATGAVLIGVGTETLLQGQFKSLAVYLLFSGVAVSVYEAAYFASLLLTACSALPAGFTMHACWKEVRRCRAFQKFLAYVLLSVACFLHPVLVWHVTIPGTMLVLTGLAYFLLSKRHKETAANGQPGQCSDSCHASAAEMGVEDMEQTYTFSGGACRGQQDSLLGYVRSILRSGNNQESAVNSSNILMARRQVHFEEKVVNLVLSVQENTGSLSEENMSDTAPILGPAPVTSP</sequence>
<dbReference type="InterPro" id="IPR032055">
    <property type="entry name" value="TMEM72"/>
</dbReference>
<feature type="transmembrane region" description="Helical" evidence="2">
    <location>
        <begin position="89"/>
        <end position="107"/>
    </location>
</feature>
<dbReference type="CTD" id="643236"/>
<evidence type="ECO:0000256" key="2">
    <source>
        <dbReference type="SAM" id="Phobius"/>
    </source>
</evidence>
<dbReference type="Pfam" id="PF16054">
    <property type="entry name" value="TMEM72"/>
    <property type="match status" value="1"/>
</dbReference>
<accession>A0AA97L2J9</accession>
<dbReference type="KEGG" id="emc:129332755"/>
<organism evidence="3 4">
    <name type="scientific">Eublepharis macularius</name>
    <name type="common">Leopard gecko</name>
    <name type="synonym">Cyrtodactylus macularius</name>
    <dbReference type="NCBI Taxonomy" id="481883"/>
    <lineage>
        <taxon>Eukaryota</taxon>
        <taxon>Metazoa</taxon>
        <taxon>Chordata</taxon>
        <taxon>Craniata</taxon>
        <taxon>Vertebrata</taxon>
        <taxon>Euteleostomi</taxon>
        <taxon>Lepidosauria</taxon>
        <taxon>Squamata</taxon>
        <taxon>Bifurcata</taxon>
        <taxon>Gekkota</taxon>
        <taxon>Eublepharidae</taxon>
        <taxon>Eublepharinae</taxon>
        <taxon>Eublepharis</taxon>
    </lineage>
</organism>
<dbReference type="GeneID" id="129332755"/>
<name>A0AA97L2J9_EUBMA</name>
<evidence type="ECO:0000313" key="4">
    <source>
        <dbReference type="RefSeq" id="XP_054839959.1"/>
    </source>
</evidence>
<dbReference type="Proteomes" id="UP001190640">
    <property type="component" value="Chromosome 6"/>
</dbReference>
<proteinExistence type="predicted"/>
<evidence type="ECO:0000256" key="1">
    <source>
        <dbReference type="SAM" id="MobiDB-lite"/>
    </source>
</evidence>
<dbReference type="PANTHER" id="PTHR28474:SF1">
    <property type="entry name" value="TRANSMEMBRANE PROTEIN 72"/>
    <property type="match status" value="1"/>
</dbReference>
<feature type="region of interest" description="Disordered" evidence="1">
    <location>
        <begin position="227"/>
        <end position="250"/>
    </location>
</feature>
<keyword evidence="2" id="KW-0472">Membrane</keyword>
<gene>
    <name evidence="4" type="primary">TMEM72</name>
</gene>
<dbReference type="RefSeq" id="XP_054839959.1">
    <property type="nucleotide sequence ID" value="XM_054983984.1"/>
</dbReference>
<evidence type="ECO:0000313" key="3">
    <source>
        <dbReference type="Proteomes" id="UP001190640"/>
    </source>
</evidence>
<reference evidence="4" key="1">
    <citation type="submission" date="2025-08" db="UniProtKB">
        <authorList>
            <consortium name="RefSeq"/>
        </authorList>
    </citation>
    <scope>IDENTIFICATION</scope>
    <source>
        <tissue evidence="4">Blood</tissue>
    </source>
</reference>
<feature type="compositionally biased region" description="Polar residues" evidence="1">
    <location>
        <begin position="227"/>
        <end position="237"/>
    </location>
</feature>
<dbReference type="AlphaFoldDB" id="A0AA97L2J9"/>
<keyword evidence="2 4" id="KW-0812">Transmembrane</keyword>
<dbReference type="PANTHER" id="PTHR28474">
    <property type="entry name" value="TRANSMEMBRANE PROTEIN 72"/>
    <property type="match status" value="1"/>
</dbReference>
<keyword evidence="2" id="KW-1133">Transmembrane helix</keyword>
<feature type="transmembrane region" description="Helical" evidence="2">
    <location>
        <begin position="12"/>
        <end position="29"/>
    </location>
</feature>